<evidence type="ECO:0000313" key="2">
    <source>
        <dbReference type="Proteomes" id="UP000195569"/>
    </source>
</evidence>
<comment type="caution">
    <text evidence="1">The sequence shown here is derived from an EMBL/GenBank/DDBJ whole genome shotgun (WGS) entry which is preliminary data.</text>
</comment>
<accession>A0A1N7S3M1</accession>
<name>A0A1N7S3M1_9BURK</name>
<dbReference type="Proteomes" id="UP000195569">
    <property type="component" value="Unassembled WGS sequence"/>
</dbReference>
<dbReference type="AlphaFoldDB" id="A0A1N7S3M1"/>
<keyword evidence="2" id="KW-1185">Reference proteome</keyword>
<gene>
    <name evidence="1" type="ORF">BN2476_300075</name>
</gene>
<evidence type="ECO:0000313" key="1">
    <source>
        <dbReference type="EMBL" id="SIT41582.1"/>
    </source>
</evidence>
<sequence length="60" mass="6514">MSAARTAATAARLTRPATVNMIRQTKPAMELQTELVVHDINDGAVLAGFSRREHARPRTG</sequence>
<protein>
    <submittedName>
        <fullName evidence="1">Uncharacterized protein</fullName>
    </submittedName>
</protein>
<proteinExistence type="predicted"/>
<dbReference type="EMBL" id="CYGY02000030">
    <property type="protein sequence ID" value="SIT41582.1"/>
    <property type="molecule type" value="Genomic_DNA"/>
</dbReference>
<organism evidence="1 2">
    <name type="scientific">Paraburkholderia piptadeniae</name>
    <dbReference type="NCBI Taxonomy" id="1701573"/>
    <lineage>
        <taxon>Bacteria</taxon>
        <taxon>Pseudomonadati</taxon>
        <taxon>Pseudomonadota</taxon>
        <taxon>Betaproteobacteria</taxon>
        <taxon>Burkholderiales</taxon>
        <taxon>Burkholderiaceae</taxon>
        <taxon>Paraburkholderia</taxon>
    </lineage>
</organism>
<reference evidence="1" key="1">
    <citation type="submission" date="2016-12" db="EMBL/GenBank/DDBJ databases">
        <authorList>
            <person name="Moulin L."/>
        </authorList>
    </citation>
    <scope>NUCLEOTIDE SEQUENCE [LARGE SCALE GENOMIC DNA]</scope>
    <source>
        <strain evidence="1">STM 7183</strain>
    </source>
</reference>